<gene>
    <name evidence="1" type="ORF">PHYPO_G00078140</name>
</gene>
<sequence>MGYCCLNCQFYCEDSPARSLRLWNCPIEKTLGEEHGGSSYLHPVRCESEVFSLRSFLRLLVWSGEEAASCFKDCNVSLKDLCCPASAAHSRTERSECCAAEVSGLCTKDVSTKQVLHSACCC</sequence>
<name>A0A5N5LN04_PANHP</name>
<proteinExistence type="predicted"/>
<accession>A0A5N5LN04</accession>
<keyword evidence="2" id="KW-1185">Reference proteome</keyword>
<dbReference type="AlphaFoldDB" id="A0A5N5LN04"/>
<comment type="caution">
    <text evidence="1">The sequence shown here is derived from an EMBL/GenBank/DDBJ whole genome shotgun (WGS) entry which is preliminary data.</text>
</comment>
<organism evidence="1 2">
    <name type="scientific">Pangasianodon hypophthalmus</name>
    <name type="common">Striped catfish</name>
    <name type="synonym">Helicophagus hypophthalmus</name>
    <dbReference type="NCBI Taxonomy" id="310915"/>
    <lineage>
        <taxon>Eukaryota</taxon>
        <taxon>Metazoa</taxon>
        <taxon>Chordata</taxon>
        <taxon>Craniata</taxon>
        <taxon>Vertebrata</taxon>
        <taxon>Euteleostomi</taxon>
        <taxon>Actinopterygii</taxon>
        <taxon>Neopterygii</taxon>
        <taxon>Teleostei</taxon>
        <taxon>Ostariophysi</taxon>
        <taxon>Siluriformes</taxon>
        <taxon>Pangasiidae</taxon>
        <taxon>Pangasianodon</taxon>
    </lineage>
</organism>
<evidence type="ECO:0000313" key="2">
    <source>
        <dbReference type="Proteomes" id="UP000327468"/>
    </source>
</evidence>
<evidence type="ECO:0000313" key="1">
    <source>
        <dbReference type="EMBL" id="KAB5543356.1"/>
    </source>
</evidence>
<reference evidence="1 2" key="1">
    <citation type="submission" date="2019-06" db="EMBL/GenBank/DDBJ databases">
        <title>A chromosome-scale genome assembly of the striped catfish, Pangasianodon hypophthalmus.</title>
        <authorList>
            <person name="Wen M."/>
            <person name="Zahm M."/>
            <person name="Roques C."/>
            <person name="Cabau C."/>
            <person name="Klopp C."/>
            <person name="Donnadieu C."/>
            <person name="Jouanno E."/>
            <person name="Avarre J.-C."/>
            <person name="Campet M."/>
            <person name="Ha T.T.T."/>
            <person name="Dugue R."/>
            <person name="Lampietro C."/>
            <person name="Louis A."/>
            <person name="Herpin A."/>
            <person name="Echchiki A."/>
            <person name="Berthelot C."/>
            <person name="Parey E."/>
            <person name="Roest-Crollius H."/>
            <person name="Braasch I."/>
            <person name="Postlethwait J."/>
            <person name="Bobe J."/>
            <person name="Montfort J."/>
            <person name="Bouchez O."/>
            <person name="Begum T."/>
            <person name="Schartl M."/>
            <person name="Guiguen Y."/>
        </authorList>
    </citation>
    <scope>NUCLEOTIDE SEQUENCE [LARGE SCALE GENOMIC DNA]</scope>
    <source>
        <strain evidence="1 2">Indonesia</strain>
        <tissue evidence="1">Blood</tissue>
    </source>
</reference>
<protein>
    <submittedName>
        <fullName evidence="1">Uncharacterized protein</fullName>
    </submittedName>
</protein>
<dbReference type="EMBL" id="VFJC01000018">
    <property type="protein sequence ID" value="KAB5543356.1"/>
    <property type="molecule type" value="Genomic_DNA"/>
</dbReference>
<dbReference type="Proteomes" id="UP000327468">
    <property type="component" value="Chromosome 17"/>
</dbReference>